<organism evidence="6">
    <name type="scientific">bioreactor metagenome</name>
    <dbReference type="NCBI Taxonomy" id="1076179"/>
    <lineage>
        <taxon>unclassified sequences</taxon>
        <taxon>metagenomes</taxon>
        <taxon>ecological metagenomes</taxon>
    </lineage>
</organism>
<evidence type="ECO:0000256" key="3">
    <source>
        <dbReference type="ARBA" id="ARBA00023125"/>
    </source>
</evidence>
<keyword evidence="2" id="KW-0067">ATP-binding</keyword>
<dbReference type="SUPFAM" id="SSF48334">
    <property type="entry name" value="DNA repair protein MutS, domain III"/>
    <property type="match status" value="1"/>
</dbReference>
<dbReference type="InterPro" id="IPR045076">
    <property type="entry name" value="MutS"/>
</dbReference>
<gene>
    <name evidence="6" type="primary">mutS2_41</name>
    <name evidence="6" type="ORF">SDC9_116184</name>
</gene>
<dbReference type="InterPro" id="IPR027417">
    <property type="entry name" value="P-loop_NTPase"/>
</dbReference>
<comment type="caution">
    <text evidence="6">The sequence shown here is derived from an EMBL/GenBank/DDBJ whole genome shotgun (WGS) entry which is preliminary data.</text>
</comment>
<keyword evidence="6" id="KW-0540">Nuclease</keyword>
<evidence type="ECO:0000256" key="1">
    <source>
        <dbReference type="ARBA" id="ARBA00022741"/>
    </source>
</evidence>
<keyword evidence="3" id="KW-0238">DNA-binding</keyword>
<dbReference type="GO" id="GO:0004519">
    <property type="term" value="F:endonuclease activity"/>
    <property type="evidence" value="ECO:0007669"/>
    <property type="project" value="UniProtKB-KW"/>
</dbReference>
<dbReference type="PANTHER" id="PTHR11361:SF14">
    <property type="entry name" value="DNA MISMATCH REPAIR PROTEIN MUTS, TYPE 2"/>
    <property type="match status" value="1"/>
</dbReference>
<dbReference type="Gene3D" id="3.40.50.300">
    <property type="entry name" value="P-loop containing nucleotide triphosphate hydrolases"/>
    <property type="match status" value="1"/>
</dbReference>
<protein>
    <submittedName>
        <fullName evidence="6">Endonuclease MutS2</fullName>
        <ecNumber evidence="6">3.1.-.-</ecNumber>
    </submittedName>
</protein>
<dbReference type="EC" id="3.1.-.-" evidence="6"/>
<feature type="coiled-coil region" evidence="4">
    <location>
        <begin position="150"/>
        <end position="196"/>
    </location>
</feature>
<dbReference type="GO" id="GO:0030983">
    <property type="term" value="F:mismatched DNA binding"/>
    <property type="evidence" value="ECO:0007669"/>
    <property type="project" value="InterPro"/>
</dbReference>
<feature type="domain" description="DNA mismatch repair proteins mutS family" evidence="5">
    <location>
        <begin position="282"/>
        <end position="486"/>
    </location>
</feature>
<dbReference type="GO" id="GO:0005524">
    <property type="term" value="F:ATP binding"/>
    <property type="evidence" value="ECO:0007669"/>
    <property type="project" value="UniProtKB-KW"/>
</dbReference>
<keyword evidence="6" id="KW-0255">Endonuclease</keyword>
<evidence type="ECO:0000313" key="6">
    <source>
        <dbReference type="EMBL" id="MPM69240.1"/>
    </source>
</evidence>
<keyword evidence="4" id="KW-0175">Coiled coil</keyword>
<keyword evidence="6" id="KW-0378">Hydrolase</keyword>
<dbReference type="GO" id="GO:0006298">
    <property type="term" value="P:mismatch repair"/>
    <property type="evidence" value="ECO:0007669"/>
    <property type="project" value="InterPro"/>
</dbReference>
<reference evidence="6" key="1">
    <citation type="submission" date="2019-08" db="EMBL/GenBank/DDBJ databases">
        <authorList>
            <person name="Kucharzyk K."/>
            <person name="Murdoch R.W."/>
            <person name="Higgins S."/>
            <person name="Loffler F."/>
        </authorList>
    </citation>
    <scope>NUCLEOTIDE SEQUENCE</scope>
</reference>
<dbReference type="GO" id="GO:0016787">
    <property type="term" value="F:hydrolase activity"/>
    <property type="evidence" value="ECO:0007669"/>
    <property type="project" value="UniProtKB-KW"/>
</dbReference>
<proteinExistence type="predicted"/>
<keyword evidence="1" id="KW-0547">Nucleotide-binding</keyword>
<dbReference type="SMART" id="SM00534">
    <property type="entry name" value="MUTSac"/>
    <property type="match status" value="1"/>
</dbReference>
<dbReference type="InterPro" id="IPR000432">
    <property type="entry name" value="DNA_mismatch_repair_MutS_C"/>
</dbReference>
<accession>A0A645BUW6</accession>
<name>A0A645BUW6_9ZZZZ</name>
<dbReference type="AlphaFoldDB" id="A0A645BUW6"/>
<dbReference type="PANTHER" id="PTHR11361">
    <property type="entry name" value="DNA MISMATCH REPAIR PROTEIN MUTS FAMILY MEMBER"/>
    <property type="match status" value="1"/>
</dbReference>
<dbReference type="GO" id="GO:0140664">
    <property type="term" value="F:ATP-dependent DNA damage sensor activity"/>
    <property type="evidence" value="ECO:0007669"/>
    <property type="project" value="InterPro"/>
</dbReference>
<dbReference type="EMBL" id="VSSQ01022733">
    <property type="protein sequence ID" value="MPM69240.1"/>
    <property type="molecule type" value="Genomic_DNA"/>
</dbReference>
<evidence type="ECO:0000259" key="5">
    <source>
        <dbReference type="SMART" id="SM00534"/>
    </source>
</evidence>
<dbReference type="InterPro" id="IPR036187">
    <property type="entry name" value="DNA_mismatch_repair_MutS_sf"/>
</dbReference>
<dbReference type="SUPFAM" id="SSF52540">
    <property type="entry name" value="P-loop containing nucleoside triphosphate hydrolases"/>
    <property type="match status" value="1"/>
</dbReference>
<evidence type="ECO:0000256" key="2">
    <source>
        <dbReference type="ARBA" id="ARBA00022840"/>
    </source>
</evidence>
<sequence>MKFLDNEQREQIGFSFVMNELEITTFYGTEEKKLIKPYKVNEVQSLQQELEDIGTLIKAMKDYPEEFAEIGRIFCKVKDIKASISRCKEKDTLDEVELYEIKYFSILSEELMELTTRANLSISRVKFNSLVEPLRVLNPQKERMSTFYIYEEYSQNLRDIRELKRQKEKQIFTSNNEDEIAKLKQQRLDLVILEEEEELRIRKELTLRLSDYAINMEENIKSIGILDLLTAKAKLAIKYDCVKPSIIQHMDISLKGAFNPEIKNILTKKRKEFTPVTLDLKGGTTVITGANMGGKTVALKTIVLNLILGQMGFYVFAKEASFPVLDFIHFVSDDMQSISKGLSTFGAEIIKMKEVVECVKRGNGFVALDEFARGTNPKEGYYLVKSLATYLTKYQTVSIISTHYDGVVEDNMDHYQVTGLKNVDFESLKYKIDLNKTHSVEIIQEHMEYKLERVSKENKVPKDALNIAMLLGLEKEIVNIAKTYYDEEDNHGK</sequence>
<dbReference type="Pfam" id="PF00488">
    <property type="entry name" value="MutS_V"/>
    <property type="match status" value="1"/>
</dbReference>
<evidence type="ECO:0000256" key="4">
    <source>
        <dbReference type="SAM" id="Coils"/>
    </source>
</evidence>